<organism evidence="1 2">
    <name type="scientific">Trichinella pseudospiralis</name>
    <name type="common">Parasitic roundworm</name>
    <dbReference type="NCBI Taxonomy" id="6337"/>
    <lineage>
        <taxon>Eukaryota</taxon>
        <taxon>Metazoa</taxon>
        <taxon>Ecdysozoa</taxon>
        <taxon>Nematoda</taxon>
        <taxon>Enoplea</taxon>
        <taxon>Dorylaimia</taxon>
        <taxon>Trichinellida</taxon>
        <taxon>Trichinellidae</taxon>
        <taxon>Trichinella</taxon>
    </lineage>
</organism>
<sequence>MAECKGLYTVGCRERKLSPKLKTADLQLPAAKDMQNACAYPAADLVDAIAAEKDYYAQFSL</sequence>
<proteinExistence type="predicted"/>
<accession>A0A0V1ET66</accession>
<protein>
    <submittedName>
        <fullName evidence="1">Uncharacterized protein</fullName>
    </submittedName>
</protein>
<name>A0A0V1ET66_TRIPS</name>
<reference evidence="1 2" key="1">
    <citation type="submission" date="2015-01" db="EMBL/GenBank/DDBJ databases">
        <title>Evolution of Trichinella species and genotypes.</title>
        <authorList>
            <person name="Korhonen P.K."/>
            <person name="Edoardo P."/>
            <person name="Giuseppe L.R."/>
            <person name="Gasser R.B."/>
        </authorList>
    </citation>
    <scope>NUCLEOTIDE SEQUENCE [LARGE SCALE GENOMIC DNA]</scope>
    <source>
        <strain evidence="1">ISS13</strain>
    </source>
</reference>
<evidence type="ECO:0000313" key="2">
    <source>
        <dbReference type="Proteomes" id="UP000054632"/>
    </source>
</evidence>
<dbReference type="EMBL" id="JYDR01000010">
    <property type="protein sequence ID" value="KRY76836.1"/>
    <property type="molecule type" value="Genomic_DNA"/>
</dbReference>
<evidence type="ECO:0000313" key="1">
    <source>
        <dbReference type="EMBL" id="KRY76836.1"/>
    </source>
</evidence>
<dbReference type="AlphaFoldDB" id="A0A0V1ET66"/>
<dbReference type="Proteomes" id="UP000054632">
    <property type="component" value="Unassembled WGS sequence"/>
</dbReference>
<gene>
    <name evidence="1" type="ORF">T4A_11093</name>
</gene>
<comment type="caution">
    <text evidence="1">The sequence shown here is derived from an EMBL/GenBank/DDBJ whole genome shotgun (WGS) entry which is preliminary data.</text>
</comment>